<dbReference type="Proteomes" id="UP001211065">
    <property type="component" value="Unassembled WGS sequence"/>
</dbReference>
<evidence type="ECO:0000256" key="1">
    <source>
        <dbReference type="SAM" id="Coils"/>
    </source>
</evidence>
<keyword evidence="2" id="KW-0472">Membrane</keyword>
<dbReference type="AlphaFoldDB" id="A0AAD5U3S5"/>
<gene>
    <name evidence="3" type="ORF">HK099_001067</name>
</gene>
<comment type="caution">
    <text evidence="3">The sequence shown here is derived from an EMBL/GenBank/DDBJ whole genome shotgun (WGS) entry which is preliminary data.</text>
</comment>
<keyword evidence="1" id="KW-0175">Coiled coil</keyword>
<evidence type="ECO:0000313" key="4">
    <source>
        <dbReference type="Proteomes" id="UP001211065"/>
    </source>
</evidence>
<sequence length="143" mass="16146">MNFLLRSSQRNNAFFKNQNLFNKSIRFQSSSPTSSGMRGGIIGFLFGLTTAGATGYVYLIDEYQNASHALLLSVEDVAKSTNKLKQNTNKVDALERDFKEFKSTAASQVELDSLKNEVLKLIDEINISHLNLKTDVWDLKHRK</sequence>
<keyword evidence="2" id="KW-1133">Transmembrane helix</keyword>
<keyword evidence="2" id="KW-0812">Transmembrane</keyword>
<feature type="transmembrane region" description="Helical" evidence="2">
    <location>
        <begin position="39"/>
        <end position="59"/>
    </location>
</feature>
<keyword evidence="4" id="KW-1185">Reference proteome</keyword>
<dbReference type="PANTHER" id="PTHR37849">
    <property type="entry name" value="YALI0E11605P"/>
    <property type="match status" value="1"/>
</dbReference>
<evidence type="ECO:0000313" key="3">
    <source>
        <dbReference type="EMBL" id="KAJ3223484.1"/>
    </source>
</evidence>
<protein>
    <submittedName>
        <fullName evidence="3">Uncharacterized protein</fullName>
    </submittedName>
</protein>
<accession>A0AAD5U3S5</accession>
<organism evidence="3 4">
    <name type="scientific">Clydaea vesicula</name>
    <dbReference type="NCBI Taxonomy" id="447962"/>
    <lineage>
        <taxon>Eukaryota</taxon>
        <taxon>Fungi</taxon>
        <taxon>Fungi incertae sedis</taxon>
        <taxon>Chytridiomycota</taxon>
        <taxon>Chytridiomycota incertae sedis</taxon>
        <taxon>Chytridiomycetes</taxon>
        <taxon>Lobulomycetales</taxon>
        <taxon>Lobulomycetaceae</taxon>
        <taxon>Clydaea</taxon>
    </lineage>
</organism>
<evidence type="ECO:0000256" key="2">
    <source>
        <dbReference type="SAM" id="Phobius"/>
    </source>
</evidence>
<dbReference type="PANTHER" id="PTHR37849:SF1">
    <property type="entry name" value="YALI0E11605P"/>
    <property type="match status" value="1"/>
</dbReference>
<proteinExistence type="predicted"/>
<dbReference type="EMBL" id="JADGJW010000128">
    <property type="protein sequence ID" value="KAJ3223484.1"/>
    <property type="molecule type" value="Genomic_DNA"/>
</dbReference>
<feature type="coiled-coil region" evidence="1">
    <location>
        <begin position="77"/>
        <end position="104"/>
    </location>
</feature>
<name>A0AAD5U3S5_9FUNG</name>
<reference evidence="3" key="1">
    <citation type="submission" date="2020-05" db="EMBL/GenBank/DDBJ databases">
        <title>Phylogenomic resolution of chytrid fungi.</title>
        <authorList>
            <person name="Stajich J.E."/>
            <person name="Amses K."/>
            <person name="Simmons R."/>
            <person name="Seto K."/>
            <person name="Myers J."/>
            <person name="Bonds A."/>
            <person name="Quandt C.A."/>
            <person name="Barry K."/>
            <person name="Liu P."/>
            <person name="Grigoriev I."/>
            <person name="Longcore J.E."/>
            <person name="James T.Y."/>
        </authorList>
    </citation>
    <scope>NUCLEOTIDE SEQUENCE</scope>
    <source>
        <strain evidence="3">JEL0476</strain>
    </source>
</reference>